<proteinExistence type="inferred from homology"/>
<evidence type="ECO:0000313" key="3">
    <source>
        <dbReference type="EMBL" id="MQY47457.1"/>
    </source>
</evidence>
<evidence type="ECO:0000313" key="4">
    <source>
        <dbReference type="Proteomes" id="UP000435138"/>
    </source>
</evidence>
<dbReference type="InterPro" id="IPR007712">
    <property type="entry name" value="RelE/ParE_toxin"/>
</dbReference>
<dbReference type="InterPro" id="IPR035093">
    <property type="entry name" value="RelE/ParE_toxin_dom_sf"/>
</dbReference>
<dbReference type="Pfam" id="PF05016">
    <property type="entry name" value="ParE_toxin"/>
    <property type="match status" value="1"/>
</dbReference>
<dbReference type="EMBL" id="WIXI01000045">
    <property type="protein sequence ID" value="MQY47457.1"/>
    <property type="molecule type" value="Genomic_DNA"/>
</dbReference>
<name>A0A6A8AC20_9HYPH</name>
<accession>A0A6A8AC20</accession>
<protein>
    <recommendedName>
        <fullName evidence="5">Type II toxin-antitoxin system RelE/ParE family toxin</fullName>
    </recommendedName>
</protein>
<dbReference type="PANTHER" id="PTHR33755">
    <property type="entry name" value="TOXIN PARE1-RELATED"/>
    <property type="match status" value="1"/>
</dbReference>
<evidence type="ECO:0000256" key="1">
    <source>
        <dbReference type="ARBA" id="ARBA00006226"/>
    </source>
</evidence>
<keyword evidence="4" id="KW-1185">Reference proteome</keyword>
<organism evidence="3 4">
    <name type="scientific">Endobacterium cereale</name>
    <dbReference type="NCBI Taxonomy" id="2663029"/>
    <lineage>
        <taxon>Bacteria</taxon>
        <taxon>Pseudomonadati</taxon>
        <taxon>Pseudomonadota</taxon>
        <taxon>Alphaproteobacteria</taxon>
        <taxon>Hyphomicrobiales</taxon>
        <taxon>Rhizobiaceae</taxon>
        <taxon>Endobacterium</taxon>
    </lineage>
</organism>
<sequence>MMKIQLSDRALAFLKAEQAYLAKFDKRTALAVVQQLRRSVKLIGEHPHIGAAVDGFEGVRRFVSAPYHVDYIESDGILIVVTIRHGRQAPRQVDTNYPPFGI</sequence>
<keyword evidence="2" id="KW-1277">Toxin-antitoxin system</keyword>
<comment type="similarity">
    <text evidence="1">Belongs to the RelE toxin family.</text>
</comment>
<dbReference type="InterPro" id="IPR051803">
    <property type="entry name" value="TA_system_RelE-like_toxin"/>
</dbReference>
<evidence type="ECO:0000256" key="2">
    <source>
        <dbReference type="ARBA" id="ARBA00022649"/>
    </source>
</evidence>
<dbReference type="AlphaFoldDB" id="A0A6A8AC20"/>
<dbReference type="PANTHER" id="PTHR33755:SF7">
    <property type="entry name" value="TOXIN MODULE OF TOXIN-ANTITOXIN SYSTEM RELE_STBE FAMILY"/>
    <property type="match status" value="1"/>
</dbReference>
<evidence type="ECO:0008006" key="5">
    <source>
        <dbReference type="Google" id="ProtNLM"/>
    </source>
</evidence>
<gene>
    <name evidence="3" type="ORF">GAO09_15590</name>
</gene>
<comment type="caution">
    <text evidence="3">The sequence shown here is derived from an EMBL/GenBank/DDBJ whole genome shotgun (WGS) entry which is preliminary data.</text>
</comment>
<dbReference type="Proteomes" id="UP000435138">
    <property type="component" value="Unassembled WGS sequence"/>
</dbReference>
<dbReference type="Gene3D" id="3.30.2310.20">
    <property type="entry name" value="RelE-like"/>
    <property type="match status" value="1"/>
</dbReference>
<reference evidence="3 4" key="1">
    <citation type="submission" date="2019-11" db="EMBL/GenBank/DDBJ databases">
        <title>Genome analysis of Rhizobacterium cereale a novel genus and species isolated from maize roots in North Spain.</title>
        <authorList>
            <person name="Menendez E."/>
            <person name="Flores-Felix J.D."/>
            <person name="Ramirez-Bahena M.-H."/>
            <person name="Igual J.M."/>
            <person name="Garcia-Fraile P."/>
            <person name="Peix A."/>
            <person name="Velazquez E."/>
        </authorList>
    </citation>
    <scope>NUCLEOTIDE SEQUENCE [LARGE SCALE GENOMIC DNA]</scope>
    <source>
        <strain evidence="3 4">RZME27</strain>
    </source>
</reference>